<feature type="domain" description="TonB-dependent receptor-like beta-barrel" evidence="15">
    <location>
        <begin position="289"/>
        <end position="791"/>
    </location>
</feature>
<evidence type="ECO:0000256" key="8">
    <source>
        <dbReference type="ARBA" id="ARBA00023065"/>
    </source>
</evidence>
<dbReference type="Gene3D" id="2.40.170.20">
    <property type="entry name" value="TonB-dependent receptor, beta-barrel domain"/>
    <property type="match status" value="1"/>
</dbReference>
<dbReference type="GO" id="GO:0006826">
    <property type="term" value="P:iron ion transport"/>
    <property type="evidence" value="ECO:0007669"/>
    <property type="project" value="UniProtKB-KW"/>
</dbReference>
<keyword evidence="2 12" id="KW-0813">Transport</keyword>
<dbReference type="OrthoDB" id="7051185at2"/>
<dbReference type="InterPro" id="IPR000531">
    <property type="entry name" value="Beta-barrel_TonB"/>
</dbReference>
<dbReference type="PROSITE" id="PS52016">
    <property type="entry name" value="TONB_DEPENDENT_REC_3"/>
    <property type="match status" value="1"/>
</dbReference>
<dbReference type="InterPro" id="IPR036942">
    <property type="entry name" value="Beta-barrel_TonB_sf"/>
</dbReference>
<evidence type="ECO:0000256" key="9">
    <source>
        <dbReference type="ARBA" id="ARBA00023077"/>
    </source>
</evidence>
<keyword evidence="17" id="KW-0675">Receptor</keyword>
<keyword evidence="9 14" id="KW-0798">TonB box</keyword>
<evidence type="ECO:0000256" key="11">
    <source>
        <dbReference type="ARBA" id="ARBA00023237"/>
    </source>
</evidence>
<keyword evidence="11 12" id="KW-0998">Cell outer membrane</keyword>
<keyword evidence="5 12" id="KW-0812">Transmembrane</keyword>
<comment type="caution">
    <text evidence="17">The sequence shown here is derived from an EMBL/GenBank/DDBJ whole genome shotgun (WGS) entry which is preliminary data.</text>
</comment>
<dbReference type="InterPro" id="IPR010917">
    <property type="entry name" value="TonB_rcpt_CS"/>
</dbReference>
<feature type="short sequence motif" description="TonB C-terminal box" evidence="13">
    <location>
        <begin position="809"/>
        <end position="826"/>
    </location>
</feature>
<evidence type="ECO:0000259" key="16">
    <source>
        <dbReference type="Pfam" id="PF07715"/>
    </source>
</evidence>
<evidence type="ECO:0000256" key="13">
    <source>
        <dbReference type="PROSITE-ProRule" id="PRU10144"/>
    </source>
</evidence>
<evidence type="ECO:0000256" key="10">
    <source>
        <dbReference type="ARBA" id="ARBA00023136"/>
    </source>
</evidence>
<evidence type="ECO:0000256" key="5">
    <source>
        <dbReference type="ARBA" id="ARBA00022692"/>
    </source>
</evidence>
<dbReference type="Proteomes" id="UP000319732">
    <property type="component" value="Unassembled WGS sequence"/>
</dbReference>
<organism evidence="17 18">
    <name type="scientific">Exilibacterium tricleocarpae</name>
    <dbReference type="NCBI Taxonomy" id="2591008"/>
    <lineage>
        <taxon>Bacteria</taxon>
        <taxon>Pseudomonadati</taxon>
        <taxon>Pseudomonadota</taxon>
        <taxon>Gammaproteobacteria</taxon>
        <taxon>Cellvibrionales</taxon>
        <taxon>Cellvibrionaceae</taxon>
        <taxon>Exilibacterium</taxon>
    </lineage>
</organism>
<keyword evidence="8" id="KW-0406">Ion transport</keyword>
<sequence length="826" mass="90206">MFRKTQCYRDVRKANTWLVGGSICAAFSLSLPVVSQETPDALLDEIVVTAQKREQELFEIPIAISAFSGSQLERSGISDLTGLTEQVPGLEISPSEAGGGSVFIRGIGTGVQGVGADPNVAIYRDGVYVSRHAVAFQDFIDIERVEVLRGPQGTLYGRNATGGAINIISNRPGSEWRVNGRLEGGRYDKYTGAIAAGGPVVADRLWVRGSYVRSTQENYVENVFDPSSPFREKIVDSEAFNGSVVFEVTGNLEVVLQADYEEDNGFGVLPIRKSWIGPRDIAEAGPLFGVPQVLTDDRFESNQDFADTGDAQLRNRGAGATVTWDFGGYTFKSVSGYRRFESTRVFDNDGTNSPIATAITPSDSESFSQEVQLLSPSGGKFEWILGAFYYDETSRGLGRFGGLRNFDVGLGELGFSGVLANSQSNFDSTIETEAWAIFAQGTYTISDQWRATLGLRYSDEDKTFQTTSDNLRSVANRDEVEEFLAGPLAQLPFEGGTVGDVVNNIVAFFDEPLTAGTTDEASFDAFTPRVALEWLPNEDRLFYAAVSKGFKSGGFNALDTGPLNILLGLAPPPPSGSANDAFQAPYDEEELWSYETGMRMTLMEGRMRLASTLFYYDYDNLQVQTTVGNPTTGFQSLISNDASADILGLELELVAEPIERLQVALTAAWTDGEYDEFDNVADAIDGRIIDLSGSETLRTPEYRLFTSAQYNVPMGDNGILIPRIEVSYESDQNFLLSTITSESDPRFQAQKELGIGDLSTVKGGEHTVVDLSLSYVFPQQDIVVRGYVDNVFDETYRLALLSDSGTGQQEVLARGREYGVTVSFNF</sequence>
<keyword evidence="7" id="KW-0408">Iron</keyword>
<comment type="subcellular location">
    <subcellularLocation>
        <location evidence="1 12">Cell outer membrane</location>
        <topology evidence="1 12">Multi-pass membrane protein</topology>
    </subcellularLocation>
</comment>
<dbReference type="GO" id="GO:0009279">
    <property type="term" value="C:cell outer membrane"/>
    <property type="evidence" value="ECO:0007669"/>
    <property type="project" value="UniProtKB-SubCell"/>
</dbReference>
<keyword evidence="10 12" id="KW-0472">Membrane</keyword>
<evidence type="ECO:0000313" key="18">
    <source>
        <dbReference type="Proteomes" id="UP000319732"/>
    </source>
</evidence>
<gene>
    <name evidence="17" type="ORF">FKG94_21100</name>
</gene>
<evidence type="ECO:0000256" key="4">
    <source>
        <dbReference type="ARBA" id="ARBA00022496"/>
    </source>
</evidence>
<dbReference type="EMBL" id="VHSG01000024">
    <property type="protein sequence ID" value="TQV70522.1"/>
    <property type="molecule type" value="Genomic_DNA"/>
</dbReference>
<evidence type="ECO:0000256" key="6">
    <source>
        <dbReference type="ARBA" id="ARBA00022729"/>
    </source>
</evidence>
<dbReference type="SUPFAM" id="SSF56935">
    <property type="entry name" value="Porins"/>
    <property type="match status" value="1"/>
</dbReference>
<dbReference type="PROSITE" id="PS01156">
    <property type="entry name" value="TONB_DEPENDENT_REC_2"/>
    <property type="match status" value="1"/>
</dbReference>
<comment type="similarity">
    <text evidence="12 14">Belongs to the TonB-dependent receptor family.</text>
</comment>
<evidence type="ECO:0000256" key="2">
    <source>
        <dbReference type="ARBA" id="ARBA00022448"/>
    </source>
</evidence>
<dbReference type="InterPro" id="IPR012910">
    <property type="entry name" value="Plug_dom"/>
</dbReference>
<accession>A0A545SZY0</accession>
<evidence type="ECO:0000313" key="17">
    <source>
        <dbReference type="EMBL" id="TQV70522.1"/>
    </source>
</evidence>
<evidence type="ECO:0000256" key="3">
    <source>
        <dbReference type="ARBA" id="ARBA00022452"/>
    </source>
</evidence>
<evidence type="ECO:0000256" key="1">
    <source>
        <dbReference type="ARBA" id="ARBA00004571"/>
    </source>
</evidence>
<reference evidence="17 18" key="1">
    <citation type="submission" date="2019-06" db="EMBL/GenBank/DDBJ databases">
        <title>Whole genome sequence for Cellvibrionaceae sp. R142.</title>
        <authorList>
            <person name="Wang G."/>
        </authorList>
    </citation>
    <scope>NUCLEOTIDE SEQUENCE [LARGE SCALE GENOMIC DNA]</scope>
    <source>
        <strain evidence="17 18">R142</strain>
    </source>
</reference>
<evidence type="ECO:0000256" key="14">
    <source>
        <dbReference type="RuleBase" id="RU003357"/>
    </source>
</evidence>
<dbReference type="Pfam" id="PF07715">
    <property type="entry name" value="Plug"/>
    <property type="match status" value="1"/>
</dbReference>
<name>A0A545SZY0_9GAMM</name>
<feature type="domain" description="TonB-dependent receptor plug" evidence="16">
    <location>
        <begin position="58"/>
        <end position="164"/>
    </location>
</feature>
<keyword evidence="3 12" id="KW-1134">Transmembrane beta strand</keyword>
<evidence type="ECO:0000256" key="7">
    <source>
        <dbReference type="ARBA" id="ARBA00023004"/>
    </source>
</evidence>
<dbReference type="Pfam" id="PF00593">
    <property type="entry name" value="TonB_dep_Rec_b-barrel"/>
    <property type="match status" value="1"/>
</dbReference>
<dbReference type="RefSeq" id="WP_142928932.1">
    <property type="nucleotide sequence ID" value="NZ_ML660102.1"/>
</dbReference>
<dbReference type="PANTHER" id="PTHR32552:SF81">
    <property type="entry name" value="TONB-DEPENDENT OUTER MEMBRANE RECEPTOR"/>
    <property type="match status" value="1"/>
</dbReference>
<evidence type="ECO:0000256" key="12">
    <source>
        <dbReference type="PROSITE-ProRule" id="PRU01360"/>
    </source>
</evidence>
<keyword evidence="4" id="KW-0410">Iron transport</keyword>
<dbReference type="InterPro" id="IPR039426">
    <property type="entry name" value="TonB-dep_rcpt-like"/>
</dbReference>
<evidence type="ECO:0000259" key="15">
    <source>
        <dbReference type="Pfam" id="PF00593"/>
    </source>
</evidence>
<keyword evidence="18" id="KW-1185">Reference proteome</keyword>
<proteinExistence type="inferred from homology"/>
<protein>
    <submittedName>
        <fullName evidence="17">TonB-dependent receptor</fullName>
    </submittedName>
</protein>
<dbReference type="PANTHER" id="PTHR32552">
    <property type="entry name" value="FERRICHROME IRON RECEPTOR-RELATED"/>
    <property type="match status" value="1"/>
</dbReference>
<dbReference type="AlphaFoldDB" id="A0A545SZY0"/>
<keyword evidence="6" id="KW-0732">Signal</keyword>